<sequence>MAVLRWWSPRWYILLHVDVLAADDLGCQFAIFKLAYGGISSPASSSVEQWPEIASWLESRFTDFEICRYAPRPIAKTMSISNRRLILPPRNAAYTASLRTLLEPL</sequence>
<reference evidence="3" key="1">
    <citation type="journal article" date="2017" name="Nat. Ecol. Evol.">
        <title>Genome expansion and lineage-specific genetic innovations in the forest pathogenic fungi Armillaria.</title>
        <authorList>
            <person name="Sipos G."/>
            <person name="Prasanna A.N."/>
            <person name="Walter M.C."/>
            <person name="O'Connor E."/>
            <person name="Balint B."/>
            <person name="Krizsan K."/>
            <person name="Kiss B."/>
            <person name="Hess J."/>
            <person name="Varga T."/>
            <person name="Slot J."/>
            <person name="Riley R."/>
            <person name="Boka B."/>
            <person name="Rigling D."/>
            <person name="Barry K."/>
            <person name="Lee J."/>
            <person name="Mihaltcheva S."/>
            <person name="LaButti K."/>
            <person name="Lipzen A."/>
            <person name="Waldron R."/>
            <person name="Moloney N.M."/>
            <person name="Sperisen C."/>
            <person name="Kredics L."/>
            <person name="Vagvoelgyi C."/>
            <person name="Patrignani A."/>
            <person name="Fitzpatrick D."/>
            <person name="Nagy I."/>
            <person name="Doyle S."/>
            <person name="Anderson J.B."/>
            <person name="Grigoriev I.V."/>
            <person name="Gueldener U."/>
            <person name="Muensterkoetter M."/>
            <person name="Nagy L.G."/>
        </authorList>
    </citation>
    <scope>NUCLEOTIDE SEQUENCE [LARGE SCALE GENOMIC DNA]</scope>
    <source>
        <strain evidence="3">Ar21-2</strain>
    </source>
</reference>
<evidence type="ECO:0000313" key="3">
    <source>
        <dbReference type="Proteomes" id="UP000217790"/>
    </source>
</evidence>
<protein>
    <submittedName>
        <fullName evidence="2">Uncharacterized protein</fullName>
    </submittedName>
</protein>
<keyword evidence="3" id="KW-1185">Reference proteome</keyword>
<evidence type="ECO:0000313" key="2">
    <source>
        <dbReference type="EMBL" id="PBK97317.1"/>
    </source>
</evidence>
<keyword evidence="1" id="KW-0732">Signal</keyword>
<accession>A0A2H3E7H6</accession>
<gene>
    <name evidence="2" type="ORF">ARMGADRAFT_633831</name>
</gene>
<dbReference type="AlphaFoldDB" id="A0A2H3E7H6"/>
<dbReference type="InParanoid" id="A0A2H3E7H6"/>
<organism evidence="2 3">
    <name type="scientific">Armillaria gallica</name>
    <name type="common">Bulbous honey fungus</name>
    <name type="synonym">Armillaria bulbosa</name>
    <dbReference type="NCBI Taxonomy" id="47427"/>
    <lineage>
        <taxon>Eukaryota</taxon>
        <taxon>Fungi</taxon>
        <taxon>Dikarya</taxon>
        <taxon>Basidiomycota</taxon>
        <taxon>Agaricomycotina</taxon>
        <taxon>Agaricomycetes</taxon>
        <taxon>Agaricomycetidae</taxon>
        <taxon>Agaricales</taxon>
        <taxon>Marasmiineae</taxon>
        <taxon>Physalacriaceae</taxon>
        <taxon>Armillaria</taxon>
    </lineage>
</organism>
<name>A0A2H3E7H6_ARMGA</name>
<dbReference type="Proteomes" id="UP000217790">
    <property type="component" value="Unassembled WGS sequence"/>
</dbReference>
<feature type="signal peptide" evidence="1">
    <location>
        <begin position="1"/>
        <end position="22"/>
    </location>
</feature>
<dbReference type="EMBL" id="KZ293649">
    <property type="protein sequence ID" value="PBK97317.1"/>
    <property type="molecule type" value="Genomic_DNA"/>
</dbReference>
<evidence type="ECO:0000256" key="1">
    <source>
        <dbReference type="SAM" id="SignalP"/>
    </source>
</evidence>
<proteinExistence type="predicted"/>
<feature type="chain" id="PRO_5013641947" evidence="1">
    <location>
        <begin position="23"/>
        <end position="105"/>
    </location>
</feature>